<reference evidence="3" key="1">
    <citation type="journal article" date="2023" name="Mar. Drugs">
        <title>Gemmata algarum, a Novel Planctomycete Isolated from an Algal Mat, Displays Antimicrobial Activity.</title>
        <authorList>
            <person name="Kumar G."/>
            <person name="Kallscheuer N."/>
            <person name="Kashif M."/>
            <person name="Ahamad S."/>
            <person name="Jagadeeshwari U."/>
            <person name="Pannikurungottu S."/>
            <person name="Haufschild T."/>
            <person name="Kabuu M."/>
            <person name="Sasikala C."/>
            <person name="Jogler C."/>
            <person name="Ramana C."/>
        </authorList>
    </citation>
    <scope>NUCLEOTIDE SEQUENCE [LARGE SCALE GENOMIC DNA]</scope>
    <source>
        <strain evidence="3">JC673</strain>
    </source>
</reference>
<feature type="transmembrane region" description="Helical" evidence="1">
    <location>
        <begin position="283"/>
        <end position="308"/>
    </location>
</feature>
<feature type="transmembrane region" description="Helical" evidence="1">
    <location>
        <begin position="64"/>
        <end position="85"/>
    </location>
</feature>
<protein>
    <recommendedName>
        <fullName evidence="4">Glycosyltransferase RgtA/B/C/D-like domain-containing protein</fullName>
    </recommendedName>
</protein>
<dbReference type="EMBL" id="JAXBLV010000144">
    <property type="protein sequence ID" value="MDY3559873.1"/>
    <property type="molecule type" value="Genomic_DNA"/>
</dbReference>
<evidence type="ECO:0008006" key="4">
    <source>
        <dbReference type="Google" id="ProtNLM"/>
    </source>
</evidence>
<accession>A0ABU5F191</accession>
<feature type="transmembrane region" description="Helical" evidence="1">
    <location>
        <begin position="388"/>
        <end position="405"/>
    </location>
</feature>
<feature type="transmembrane region" description="Helical" evidence="1">
    <location>
        <begin position="411"/>
        <end position="428"/>
    </location>
</feature>
<feature type="transmembrane region" description="Helical" evidence="1">
    <location>
        <begin position="329"/>
        <end position="349"/>
    </location>
</feature>
<dbReference type="Proteomes" id="UP001272242">
    <property type="component" value="Unassembled WGS sequence"/>
</dbReference>
<keyword evidence="1" id="KW-0812">Transmembrane</keyword>
<evidence type="ECO:0000313" key="3">
    <source>
        <dbReference type="Proteomes" id="UP001272242"/>
    </source>
</evidence>
<feature type="transmembrane region" description="Helical" evidence="1">
    <location>
        <begin position="97"/>
        <end position="113"/>
    </location>
</feature>
<sequence>MNTYGWLLLGQTLLVLAALGAAGGWALWPFRHAGRPYLWLAAPLAGAFTLGVALEALYFGAGLPFVWCLVLGFGGNAAGTAVCLLRGAPVRPPLGRTGLALAVALGAAYWGTVSCNKSSIDAREPTVTSMDGGDTFGYAIIGDWVRSHPASQPPRADVPFEVLPYVNLHVDSARRVTHLLSAVGGSVRGTTSLFSYDWTAGVLFAAGMLALGGAFAAHPAALVLLVAGGAVSNWFALARTGYFGRLITYPGAIALAGLLLLAVERPTRAKLAALAVLGYGVSFTLAPVLLSVVLGMAVGSYLCALALVYPLNRFRDRATSFKRTVLKPAATAVGLYLVTAAPSFALYYADKPAVSVPGAPAVWSVVIPVALDLEPPAMPLLKPETERKLLCGCAALFLVLTGIALRHRQPAAVALLCCALVVPVSWALNQNLLYTFQGIVYPLTLAGVALLAAPLAAARWGGARVAVLAVLLLATAGLRVPQARATADRYLLSKQPHRTVMRQSEARAMRETAGADAIDVALGYYGDNHVVLAEMVAQGVPVRLRSPGWERSLKNWAAVVGCPAPDLLVPKSRFALVERNAYAPPGTERWVGKRLKLIEDRDAVTVMGVADAQEMLWDLEWRPGVWIGNTPTTFLIHNGTGEERAVVLHGTTSAGPSHPDRDRRTLRYKLGTQTGDLSVPTENKAAIPLKLQPGLNRVELSVVEAATPTPPAGAPVALLAFCNWRLEPPAPPSGAGP</sequence>
<organism evidence="2 3">
    <name type="scientific">Gemmata algarum</name>
    <dbReference type="NCBI Taxonomy" id="2975278"/>
    <lineage>
        <taxon>Bacteria</taxon>
        <taxon>Pseudomonadati</taxon>
        <taxon>Planctomycetota</taxon>
        <taxon>Planctomycetia</taxon>
        <taxon>Gemmatales</taxon>
        <taxon>Gemmataceae</taxon>
        <taxon>Gemmata</taxon>
    </lineage>
</organism>
<keyword evidence="3" id="KW-1185">Reference proteome</keyword>
<feature type="transmembrane region" description="Helical" evidence="1">
    <location>
        <begin position="463"/>
        <end position="480"/>
    </location>
</feature>
<evidence type="ECO:0000256" key="1">
    <source>
        <dbReference type="SAM" id="Phobius"/>
    </source>
</evidence>
<comment type="caution">
    <text evidence="2">The sequence shown here is derived from an EMBL/GenBank/DDBJ whole genome shotgun (WGS) entry which is preliminary data.</text>
</comment>
<proteinExistence type="predicted"/>
<feature type="transmembrane region" description="Helical" evidence="1">
    <location>
        <begin position="440"/>
        <end position="457"/>
    </location>
</feature>
<keyword evidence="1" id="KW-0472">Membrane</keyword>
<feature type="transmembrane region" description="Helical" evidence="1">
    <location>
        <begin position="6"/>
        <end position="30"/>
    </location>
</feature>
<feature type="transmembrane region" description="Helical" evidence="1">
    <location>
        <begin position="37"/>
        <end position="58"/>
    </location>
</feature>
<feature type="transmembrane region" description="Helical" evidence="1">
    <location>
        <begin position="242"/>
        <end position="263"/>
    </location>
</feature>
<gene>
    <name evidence="2" type="ORF">R5W23_001045</name>
</gene>
<keyword evidence="1" id="KW-1133">Transmembrane helix</keyword>
<evidence type="ECO:0000313" key="2">
    <source>
        <dbReference type="EMBL" id="MDY3559873.1"/>
    </source>
</evidence>
<name>A0ABU5F191_9BACT</name>
<dbReference type="RefSeq" id="WP_320686558.1">
    <property type="nucleotide sequence ID" value="NZ_JAXBLV010000144.1"/>
</dbReference>
<feature type="transmembrane region" description="Helical" evidence="1">
    <location>
        <begin position="202"/>
        <end position="230"/>
    </location>
</feature>